<dbReference type="Pfam" id="PF07875">
    <property type="entry name" value="Coat_F"/>
    <property type="match status" value="1"/>
</dbReference>
<dbReference type="RefSeq" id="WP_131926278.1">
    <property type="nucleotide sequence ID" value="NZ_SMAG01000009.1"/>
</dbReference>
<dbReference type="PANTHER" id="PTHR39183:SF1">
    <property type="entry name" value="SPORE COAT PROTEIN F-LIKE PROTEIN YHCQ"/>
    <property type="match status" value="1"/>
</dbReference>
<accession>A0A4R3L0V0</accession>
<dbReference type="EMBL" id="SMAG01000009">
    <property type="protein sequence ID" value="TCS93141.1"/>
    <property type="molecule type" value="Genomic_DNA"/>
</dbReference>
<gene>
    <name evidence="4" type="ORF">EDD58_10983</name>
</gene>
<dbReference type="OrthoDB" id="2577233at2"/>
<keyword evidence="5" id="KW-1185">Reference proteome</keyword>
<evidence type="ECO:0000256" key="3">
    <source>
        <dbReference type="ARBA" id="ARBA00024344"/>
    </source>
</evidence>
<protein>
    <submittedName>
        <fullName evidence="4">Spore coat protein CotF</fullName>
    </submittedName>
</protein>
<keyword evidence="1" id="KW-0749">Sporulation</keyword>
<evidence type="ECO:0000313" key="4">
    <source>
        <dbReference type="EMBL" id="TCS93141.1"/>
    </source>
</evidence>
<keyword evidence="4" id="KW-0167">Capsid protein</keyword>
<organism evidence="4 5">
    <name type="scientific">Hazenella coriacea</name>
    <dbReference type="NCBI Taxonomy" id="1179467"/>
    <lineage>
        <taxon>Bacteria</taxon>
        <taxon>Bacillati</taxon>
        <taxon>Bacillota</taxon>
        <taxon>Bacilli</taxon>
        <taxon>Bacillales</taxon>
        <taxon>Thermoactinomycetaceae</taxon>
        <taxon>Hazenella</taxon>
    </lineage>
</organism>
<dbReference type="InterPro" id="IPR012347">
    <property type="entry name" value="Ferritin-like"/>
</dbReference>
<dbReference type="PANTHER" id="PTHR39183">
    <property type="entry name" value="SPORE COAT PROTEIN F-LIKE PROTEIN YHCQ"/>
    <property type="match status" value="1"/>
</dbReference>
<dbReference type="InterPro" id="IPR012851">
    <property type="entry name" value="Spore_coat_CotF-like"/>
</dbReference>
<comment type="subcellular location">
    <subcellularLocation>
        <location evidence="2">Spore coat</location>
    </subcellularLocation>
</comment>
<sequence>MQIQSGNQTSSSLNMQQGNQHVSMKMNHGGHEVFDVHEVLSGTIDTLNQYMILRQLVKDQELLNILNRQYQFISDEYNMLVQCFSTGQDPSHGTKPYQMNQDNQVIFGMKPTQPKKPAQSTNELSDGCISSQMLSMLKSMAGMKAVAACEVTNPIVRRVLAESVPNCAEMAYELFLYQNKKQFYQVPQLSQQDMQIMLNSFAPTHNQPPMSQPNNMMQ</sequence>
<comment type="similarity">
    <text evidence="3">Belongs to the CotF family.</text>
</comment>
<dbReference type="Gene3D" id="1.20.1260.10">
    <property type="match status" value="1"/>
</dbReference>
<evidence type="ECO:0000256" key="2">
    <source>
        <dbReference type="ARBA" id="ARBA00024325"/>
    </source>
</evidence>
<comment type="caution">
    <text evidence="4">The sequence shown here is derived from an EMBL/GenBank/DDBJ whole genome shotgun (WGS) entry which is preliminary data.</text>
</comment>
<dbReference type="Proteomes" id="UP000294937">
    <property type="component" value="Unassembled WGS sequence"/>
</dbReference>
<evidence type="ECO:0000313" key="5">
    <source>
        <dbReference type="Proteomes" id="UP000294937"/>
    </source>
</evidence>
<evidence type="ECO:0000256" key="1">
    <source>
        <dbReference type="ARBA" id="ARBA00022969"/>
    </source>
</evidence>
<reference evidence="4 5" key="1">
    <citation type="submission" date="2019-03" db="EMBL/GenBank/DDBJ databases">
        <title>Genomic Encyclopedia of Type Strains, Phase IV (KMG-IV): sequencing the most valuable type-strain genomes for metagenomic binning, comparative biology and taxonomic classification.</title>
        <authorList>
            <person name="Goeker M."/>
        </authorList>
    </citation>
    <scope>NUCLEOTIDE SEQUENCE [LARGE SCALE GENOMIC DNA]</scope>
    <source>
        <strain evidence="4 5">DSM 45707</strain>
    </source>
</reference>
<dbReference type="GO" id="GO:0030435">
    <property type="term" value="P:sporulation resulting in formation of a cellular spore"/>
    <property type="evidence" value="ECO:0007669"/>
    <property type="project" value="UniProtKB-KW"/>
</dbReference>
<proteinExistence type="inferred from homology"/>
<dbReference type="AlphaFoldDB" id="A0A4R3L0V0"/>
<name>A0A4R3L0V0_9BACL</name>
<keyword evidence="4" id="KW-0946">Virion</keyword>